<accession>A0A545US06</accession>
<protein>
    <submittedName>
        <fullName evidence="2">Uncharacterized protein</fullName>
    </submittedName>
</protein>
<evidence type="ECO:0000313" key="2">
    <source>
        <dbReference type="EMBL" id="TQV92259.1"/>
    </source>
</evidence>
<gene>
    <name evidence="2" type="ORF">IF1G_09331</name>
</gene>
<reference evidence="2 3" key="1">
    <citation type="journal article" date="2019" name="Appl. Microbiol. Biotechnol.">
        <title>Genome sequence of Isaria javanica and comparative genome analysis insights into family S53 peptidase evolution in fungal entomopathogens.</title>
        <authorList>
            <person name="Lin R."/>
            <person name="Zhang X."/>
            <person name="Xin B."/>
            <person name="Zou M."/>
            <person name="Gao Y."/>
            <person name="Qin F."/>
            <person name="Hu Q."/>
            <person name="Xie B."/>
            <person name="Cheng X."/>
        </authorList>
    </citation>
    <scope>NUCLEOTIDE SEQUENCE [LARGE SCALE GENOMIC DNA]</scope>
    <source>
        <strain evidence="2 3">IJ1G</strain>
    </source>
</reference>
<comment type="caution">
    <text evidence="2">The sequence shown here is derived from an EMBL/GenBank/DDBJ whole genome shotgun (WGS) entry which is preliminary data.</text>
</comment>
<feature type="region of interest" description="Disordered" evidence="1">
    <location>
        <begin position="32"/>
        <end position="54"/>
    </location>
</feature>
<keyword evidence="3" id="KW-1185">Reference proteome</keyword>
<organism evidence="2 3">
    <name type="scientific">Cordyceps javanica</name>
    <dbReference type="NCBI Taxonomy" id="43265"/>
    <lineage>
        <taxon>Eukaryota</taxon>
        <taxon>Fungi</taxon>
        <taxon>Dikarya</taxon>
        <taxon>Ascomycota</taxon>
        <taxon>Pezizomycotina</taxon>
        <taxon>Sordariomycetes</taxon>
        <taxon>Hypocreomycetidae</taxon>
        <taxon>Hypocreales</taxon>
        <taxon>Cordycipitaceae</taxon>
        <taxon>Cordyceps</taxon>
    </lineage>
</organism>
<evidence type="ECO:0000313" key="3">
    <source>
        <dbReference type="Proteomes" id="UP000315783"/>
    </source>
</evidence>
<dbReference type="AlphaFoldDB" id="A0A545US06"/>
<proteinExistence type="predicted"/>
<name>A0A545US06_9HYPO</name>
<dbReference type="Proteomes" id="UP000315783">
    <property type="component" value="Unassembled WGS sequence"/>
</dbReference>
<sequence>MGYLFASCLAKLFLATNRFDKAVSHMQLCSTTSNGCRSTDSRCRNSATKSPSPTVFTEFRRSPFKSQLFSHHIANNVEAAASKSATAMWAPADARGNLESPLKITGKGEH</sequence>
<dbReference type="EMBL" id="SPUK01000016">
    <property type="protein sequence ID" value="TQV92259.1"/>
    <property type="molecule type" value="Genomic_DNA"/>
</dbReference>
<evidence type="ECO:0000256" key="1">
    <source>
        <dbReference type="SAM" id="MobiDB-lite"/>
    </source>
</evidence>